<protein>
    <submittedName>
        <fullName evidence="1">Uncharacterized protein</fullName>
    </submittedName>
</protein>
<sequence length="53" mass="5997">MSRDYVILLKNITKMDQKNEGDLTLNTTQYASTPSEFSIGGNIFECFKVSISF</sequence>
<organism evidence="1 2">
    <name type="scientific">Porites lobata</name>
    <dbReference type="NCBI Taxonomy" id="104759"/>
    <lineage>
        <taxon>Eukaryota</taxon>
        <taxon>Metazoa</taxon>
        <taxon>Cnidaria</taxon>
        <taxon>Anthozoa</taxon>
        <taxon>Hexacorallia</taxon>
        <taxon>Scleractinia</taxon>
        <taxon>Fungiina</taxon>
        <taxon>Poritidae</taxon>
        <taxon>Porites</taxon>
    </lineage>
</organism>
<comment type="caution">
    <text evidence="1">The sequence shown here is derived from an EMBL/GenBank/DDBJ whole genome shotgun (WGS) entry which is preliminary data.</text>
</comment>
<dbReference type="Proteomes" id="UP001159405">
    <property type="component" value="Unassembled WGS sequence"/>
</dbReference>
<accession>A0ABN8SAR7</accession>
<dbReference type="EMBL" id="CALNXK010000640">
    <property type="protein sequence ID" value="CAH3188648.1"/>
    <property type="molecule type" value="Genomic_DNA"/>
</dbReference>
<proteinExistence type="predicted"/>
<evidence type="ECO:0000313" key="1">
    <source>
        <dbReference type="EMBL" id="CAH3188648.1"/>
    </source>
</evidence>
<reference evidence="1 2" key="1">
    <citation type="submission" date="2022-05" db="EMBL/GenBank/DDBJ databases">
        <authorList>
            <consortium name="Genoscope - CEA"/>
            <person name="William W."/>
        </authorList>
    </citation>
    <scope>NUCLEOTIDE SEQUENCE [LARGE SCALE GENOMIC DNA]</scope>
</reference>
<evidence type="ECO:0000313" key="2">
    <source>
        <dbReference type="Proteomes" id="UP001159405"/>
    </source>
</evidence>
<keyword evidence="2" id="KW-1185">Reference proteome</keyword>
<name>A0ABN8SAR7_9CNID</name>
<gene>
    <name evidence="1" type="ORF">PLOB_00041331</name>
</gene>